<organism evidence="2 3">
    <name type="scientific">Aspergillus sclerotioniger CBS 115572</name>
    <dbReference type="NCBI Taxonomy" id="1450535"/>
    <lineage>
        <taxon>Eukaryota</taxon>
        <taxon>Fungi</taxon>
        <taxon>Dikarya</taxon>
        <taxon>Ascomycota</taxon>
        <taxon>Pezizomycotina</taxon>
        <taxon>Eurotiomycetes</taxon>
        <taxon>Eurotiomycetidae</taxon>
        <taxon>Eurotiales</taxon>
        <taxon>Aspergillaceae</taxon>
        <taxon>Aspergillus</taxon>
        <taxon>Aspergillus subgen. Circumdati</taxon>
    </lineage>
</organism>
<accession>A0A317WFL5</accession>
<sequence>MSNTNTSEQVEFLSAQDLIKENFPDIIDTSKYSSGTGLHRINFKGKLEYWEGFQRDVRKVFREIPWEKHGEALTVRLKTREDLQWTEHFLCGAEISTKRLAYPKKKPDGKNESDEKHSIPDYALICRIPRETRALGEAKHPWGTHPDVDVQDARRGIQLHENRLRRLLGQISRDMWAAKLKFAFMTNYRWTVFLRREMVNGKWTLYYSDAIPHDAVSDLDGKTRGCVSVRECMLYLVHTVSGAQHIWSSKNQPHEPLPEWAEGIPKSKPKSGSTAQLPARSRPLSPTDLLT</sequence>
<comment type="caution">
    <text evidence="2">The sequence shown here is derived from an EMBL/GenBank/DDBJ whole genome shotgun (WGS) entry which is preliminary data.</text>
</comment>
<gene>
    <name evidence="2" type="ORF">BO94DRAFT_576220</name>
</gene>
<dbReference type="Proteomes" id="UP000246702">
    <property type="component" value="Unassembled WGS sequence"/>
</dbReference>
<evidence type="ECO:0000313" key="3">
    <source>
        <dbReference type="Proteomes" id="UP000246702"/>
    </source>
</evidence>
<feature type="region of interest" description="Disordered" evidence="1">
    <location>
        <begin position="251"/>
        <end position="291"/>
    </location>
</feature>
<evidence type="ECO:0000256" key="1">
    <source>
        <dbReference type="SAM" id="MobiDB-lite"/>
    </source>
</evidence>
<proteinExistence type="predicted"/>
<dbReference type="GeneID" id="37117267"/>
<protein>
    <submittedName>
        <fullName evidence="2">Uncharacterized protein</fullName>
    </submittedName>
</protein>
<evidence type="ECO:0000313" key="2">
    <source>
        <dbReference type="EMBL" id="PWY83798.1"/>
    </source>
</evidence>
<dbReference type="RefSeq" id="XP_025466266.1">
    <property type="nucleotide sequence ID" value="XM_025615124.1"/>
</dbReference>
<dbReference type="EMBL" id="MSFK01000018">
    <property type="protein sequence ID" value="PWY83798.1"/>
    <property type="molecule type" value="Genomic_DNA"/>
</dbReference>
<dbReference type="OrthoDB" id="2156052at2759"/>
<dbReference type="AlphaFoldDB" id="A0A317WFL5"/>
<keyword evidence="3" id="KW-1185">Reference proteome</keyword>
<reference evidence="2 3" key="1">
    <citation type="submission" date="2016-12" db="EMBL/GenBank/DDBJ databases">
        <title>The genomes of Aspergillus section Nigri reveals drivers in fungal speciation.</title>
        <authorList>
            <consortium name="DOE Joint Genome Institute"/>
            <person name="Vesth T.C."/>
            <person name="Nybo J."/>
            <person name="Theobald S."/>
            <person name="Brandl J."/>
            <person name="Frisvad J.C."/>
            <person name="Nielsen K.F."/>
            <person name="Lyhne E.K."/>
            <person name="Kogle M.E."/>
            <person name="Kuo A."/>
            <person name="Riley R."/>
            <person name="Clum A."/>
            <person name="Nolan M."/>
            <person name="Lipzen A."/>
            <person name="Salamov A."/>
            <person name="Henrissat B."/>
            <person name="Wiebenga A."/>
            <person name="De Vries R.P."/>
            <person name="Grigoriev I.V."/>
            <person name="Mortensen U.H."/>
            <person name="Andersen M.R."/>
            <person name="Baker S.E."/>
        </authorList>
    </citation>
    <scope>NUCLEOTIDE SEQUENCE [LARGE SCALE GENOMIC DNA]</scope>
    <source>
        <strain evidence="2 3">CBS 115572</strain>
    </source>
</reference>
<name>A0A317WFL5_9EURO</name>